<evidence type="ECO:0000256" key="1">
    <source>
        <dbReference type="SAM" id="Phobius"/>
    </source>
</evidence>
<keyword evidence="1" id="KW-1133">Transmembrane helix</keyword>
<reference evidence="2 3" key="1">
    <citation type="submission" date="2024-09" db="EMBL/GenBank/DDBJ databases">
        <authorList>
            <person name="Sun Q."/>
            <person name="Mori K."/>
        </authorList>
    </citation>
    <scope>NUCLEOTIDE SEQUENCE [LARGE SCALE GENOMIC DNA]</scope>
    <source>
        <strain evidence="2 3">CCM 8545</strain>
    </source>
</reference>
<comment type="caution">
    <text evidence="2">The sequence shown here is derived from an EMBL/GenBank/DDBJ whole genome shotgun (WGS) entry which is preliminary data.</text>
</comment>
<feature type="transmembrane region" description="Helical" evidence="1">
    <location>
        <begin position="185"/>
        <end position="205"/>
    </location>
</feature>
<feature type="transmembrane region" description="Helical" evidence="1">
    <location>
        <begin position="157"/>
        <end position="179"/>
    </location>
</feature>
<dbReference type="Proteomes" id="UP001589758">
    <property type="component" value="Unassembled WGS sequence"/>
</dbReference>
<dbReference type="EMBL" id="JBHLXE010000111">
    <property type="protein sequence ID" value="MFC0180981.1"/>
    <property type="molecule type" value="Genomic_DNA"/>
</dbReference>
<sequence>MNKIFLIILLSLSLLVLCLLILGLSTEQSLTLHINEHQINIKNVLGDTTCQRILQKTNSDYQKLVIHSGLKKHVQHFFIPSGDEKMHSKGLETLGNSYFNWMNQRIELLSKLWFLVLFKKNVLTLFLPWLCVYYVALSIEGELIRRKKSYEFALPSALRFGFAIKAIIAASWLLLYVLILPYAWTLFLLLLLSLIVGFFSMLLFANANYR</sequence>
<feature type="transmembrane region" description="Helical" evidence="1">
    <location>
        <begin position="112"/>
        <end position="136"/>
    </location>
</feature>
<keyword evidence="1" id="KW-0472">Membrane</keyword>
<name>A0ABV6CDC3_9GAMM</name>
<dbReference type="RefSeq" id="WP_385878308.1">
    <property type="nucleotide sequence ID" value="NZ_JBHLXE010000111.1"/>
</dbReference>
<accession>A0ABV6CDC3</accession>
<evidence type="ECO:0000313" key="3">
    <source>
        <dbReference type="Proteomes" id="UP001589758"/>
    </source>
</evidence>
<gene>
    <name evidence="2" type="ORF">ACFFIT_12950</name>
</gene>
<protein>
    <submittedName>
        <fullName evidence="2">DUF4400 domain-containing protein</fullName>
    </submittedName>
</protein>
<dbReference type="Pfam" id="PF14348">
    <property type="entry name" value="DtrJ-like"/>
    <property type="match status" value="1"/>
</dbReference>
<evidence type="ECO:0000313" key="2">
    <source>
        <dbReference type="EMBL" id="MFC0180981.1"/>
    </source>
</evidence>
<dbReference type="InterPro" id="IPR022266">
    <property type="entry name" value="DtrJ-like"/>
</dbReference>
<proteinExistence type="predicted"/>
<keyword evidence="3" id="KW-1185">Reference proteome</keyword>
<organism evidence="2 3">
    <name type="scientific">Thorsellia kenyensis</name>
    <dbReference type="NCBI Taxonomy" id="1549888"/>
    <lineage>
        <taxon>Bacteria</taxon>
        <taxon>Pseudomonadati</taxon>
        <taxon>Pseudomonadota</taxon>
        <taxon>Gammaproteobacteria</taxon>
        <taxon>Enterobacterales</taxon>
        <taxon>Thorselliaceae</taxon>
        <taxon>Thorsellia</taxon>
    </lineage>
</organism>
<keyword evidence="1" id="KW-0812">Transmembrane</keyword>